<organism evidence="1">
    <name type="scientific">Rhizophora mucronata</name>
    <name type="common">Asiatic mangrove</name>
    <dbReference type="NCBI Taxonomy" id="61149"/>
    <lineage>
        <taxon>Eukaryota</taxon>
        <taxon>Viridiplantae</taxon>
        <taxon>Streptophyta</taxon>
        <taxon>Embryophyta</taxon>
        <taxon>Tracheophyta</taxon>
        <taxon>Spermatophyta</taxon>
        <taxon>Magnoliopsida</taxon>
        <taxon>eudicotyledons</taxon>
        <taxon>Gunneridae</taxon>
        <taxon>Pentapetalae</taxon>
        <taxon>rosids</taxon>
        <taxon>fabids</taxon>
        <taxon>Malpighiales</taxon>
        <taxon>Rhizophoraceae</taxon>
        <taxon>Rhizophora</taxon>
    </lineage>
</organism>
<protein>
    <submittedName>
        <fullName evidence="1">Uncharacterized protein MANES_17G017400</fullName>
    </submittedName>
</protein>
<name>A0A2P2KP90_RHIMU</name>
<accession>A0A2P2KP90</accession>
<proteinExistence type="predicted"/>
<reference evidence="1" key="1">
    <citation type="submission" date="2018-02" db="EMBL/GenBank/DDBJ databases">
        <title>Rhizophora mucronata_Transcriptome.</title>
        <authorList>
            <person name="Meera S.P."/>
            <person name="Sreeshan A."/>
            <person name="Augustine A."/>
        </authorList>
    </citation>
    <scope>NUCLEOTIDE SEQUENCE</scope>
    <source>
        <tissue evidence="1">Leaf</tissue>
    </source>
</reference>
<sequence length="73" mass="8503">MENCKFFPLWFQQGRHIFFAFANKMWRKELGPLLIFPSIASTTTFSLQFPFTEEGPLVVLFKICQMAIQGLRG</sequence>
<evidence type="ECO:0000313" key="1">
    <source>
        <dbReference type="EMBL" id="MBX07560.1"/>
    </source>
</evidence>
<dbReference type="EMBL" id="GGEC01027076">
    <property type="protein sequence ID" value="MBX07560.1"/>
    <property type="molecule type" value="Transcribed_RNA"/>
</dbReference>
<dbReference type="AlphaFoldDB" id="A0A2P2KP90"/>